<dbReference type="Proteomes" id="UP001319846">
    <property type="component" value="Unassembled WGS sequence"/>
</dbReference>
<evidence type="ECO:0000313" key="1">
    <source>
        <dbReference type="EMBL" id="MBZ5487192.1"/>
    </source>
</evidence>
<organism evidence="1 2">
    <name type="scientific">Vreelandella aquamarina</name>
    <dbReference type="NCBI Taxonomy" id="77097"/>
    <lineage>
        <taxon>Bacteria</taxon>
        <taxon>Pseudomonadati</taxon>
        <taxon>Pseudomonadota</taxon>
        <taxon>Gammaproteobacteria</taxon>
        <taxon>Oceanospirillales</taxon>
        <taxon>Halomonadaceae</taxon>
        <taxon>Vreelandella</taxon>
    </lineage>
</organism>
<evidence type="ECO:0000313" key="2">
    <source>
        <dbReference type="Proteomes" id="UP001319846"/>
    </source>
</evidence>
<keyword evidence="2" id="KW-1185">Reference proteome</keyword>
<dbReference type="EMBL" id="JABYQT010000003">
    <property type="protein sequence ID" value="MBZ5487192.1"/>
    <property type="molecule type" value="Genomic_DNA"/>
</dbReference>
<gene>
    <name evidence="1" type="primary">pilO</name>
    <name evidence="1" type="ORF">HW452_06590</name>
</gene>
<comment type="caution">
    <text evidence="1">The sequence shown here is derived from an EMBL/GenBank/DDBJ whole genome shotgun (WGS) entry which is preliminary data.</text>
</comment>
<proteinExistence type="predicted"/>
<accession>A0ACC5VSS7</accession>
<protein>
    <submittedName>
        <fullName evidence="1">Type 4a pilus biogenesis protein PilO</fullName>
    </submittedName>
</protein>
<name>A0ACC5VSS7_9GAMM</name>
<sequence>MRPQWQKEWQRLQALDWRELDLGEAGNWPWSIKVLGGVLVFIVALALVGGWWANDDRSALKGAQREEARLLNDYRSSVHAAGLLGQARAHRAALDAQMTQVRGLLTPLAGMPALVESLVHAAEANHLAVDALHQPPSVSHAFHTEYPLKIEVLGGYHDIAEFVADISRLPQLLSLHAFTLEPSASPGASLRLTLTARAYDVKEPGEHDDLSPAAVSP</sequence>
<reference evidence="1" key="1">
    <citation type="submission" date="2020-06" db="EMBL/GenBank/DDBJ databases">
        <title>Whole Genome Sequence of Halomonas aquamarina MB598.</title>
        <authorList>
            <person name="Pervaiz M."/>
            <person name="Fariq A."/>
            <person name="Yasmin A."/>
            <person name="Welch M."/>
        </authorList>
    </citation>
    <scope>NUCLEOTIDE SEQUENCE</scope>
    <source>
        <strain evidence="1">MB598</strain>
    </source>
</reference>